<keyword evidence="2" id="KW-1185">Reference proteome</keyword>
<evidence type="ECO:0000313" key="1">
    <source>
        <dbReference type="Ensembl" id="ENSMMDP00005010813.1"/>
    </source>
</evidence>
<accession>A0A667X9Z5</accession>
<dbReference type="InParanoid" id="A0A667X9Z5"/>
<protein>
    <submittedName>
        <fullName evidence="1">Uncharacterized protein</fullName>
    </submittedName>
</protein>
<evidence type="ECO:0000313" key="2">
    <source>
        <dbReference type="Proteomes" id="UP000472263"/>
    </source>
</evidence>
<dbReference type="Proteomes" id="UP000472263">
    <property type="component" value="Chromosome 4"/>
</dbReference>
<name>A0A667X9Z5_9TELE</name>
<reference evidence="1" key="2">
    <citation type="submission" date="2025-08" db="UniProtKB">
        <authorList>
            <consortium name="Ensembl"/>
        </authorList>
    </citation>
    <scope>IDENTIFICATION</scope>
</reference>
<sequence length="126" mass="14223">MWPLDRYSAIRMGGGGVFPHVRLNGLSVMRKKVSSRTHFFTSALIYPRESDNDLVARTFLNTRLFSLELDLWGLLTVNCLPAEVSALYICSYYASRSFAFAADLIQSILQQWNGRGLSVFLKHVCG</sequence>
<proteinExistence type="predicted"/>
<dbReference type="AlphaFoldDB" id="A0A667X9Z5"/>
<dbReference type="Ensembl" id="ENSMMDT00005011142.1">
    <property type="protein sequence ID" value="ENSMMDP00005010813.1"/>
    <property type="gene ID" value="ENSMMDG00005005846.1"/>
</dbReference>
<reference evidence="1" key="1">
    <citation type="submission" date="2019-06" db="EMBL/GenBank/DDBJ databases">
        <authorList>
            <consortium name="Wellcome Sanger Institute Data Sharing"/>
        </authorList>
    </citation>
    <scope>NUCLEOTIDE SEQUENCE [LARGE SCALE GENOMIC DNA]</scope>
</reference>
<reference evidence="1" key="3">
    <citation type="submission" date="2025-09" db="UniProtKB">
        <authorList>
            <consortium name="Ensembl"/>
        </authorList>
    </citation>
    <scope>IDENTIFICATION</scope>
</reference>
<organism evidence="1 2">
    <name type="scientific">Myripristis murdjan</name>
    <name type="common">pinecone soldierfish</name>
    <dbReference type="NCBI Taxonomy" id="586833"/>
    <lineage>
        <taxon>Eukaryota</taxon>
        <taxon>Metazoa</taxon>
        <taxon>Chordata</taxon>
        <taxon>Craniata</taxon>
        <taxon>Vertebrata</taxon>
        <taxon>Euteleostomi</taxon>
        <taxon>Actinopterygii</taxon>
        <taxon>Neopterygii</taxon>
        <taxon>Teleostei</taxon>
        <taxon>Neoteleostei</taxon>
        <taxon>Acanthomorphata</taxon>
        <taxon>Holocentriformes</taxon>
        <taxon>Holocentridae</taxon>
        <taxon>Myripristis</taxon>
    </lineage>
</organism>